<proteinExistence type="predicted"/>
<name>A0A2S7U3J4_9BACT</name>
<comment type="caution">
    <text evidence="1">The sequence shown here is derived from an EMBL/GenBank/DDBJ whole genome shotgun (WGS) entry which is preliminary data.</text>
</comment>
<protein>
    <submittedName>
        <fullName evidence="1">Uncharacterized protein</fullName>
    </submittedName>
</protein>
<organism evidence="1 2">
    <name type="scientific">Rubritalea profundi</name>
    <dbReference type="NCBI Taxonomy" id="1658618"/>
    <lineage>
        <taxon>Bacteria</taxon>
        <taxon>Pseudomonadati</taxon>
        <taxon>Verrucomicrobiota</taxon>
        <taxon>Verrucomicrobiia</taxon>
        <taxon>Verrucomicrobiales</taxon>
        <taxon>Rubritaleaceae</taxon>
        <taxon>Rubritalea</taxon>
    </lineage>
</organism>
<dbReference type="EMBL" id="MQWA01000001">
    <property type="protein sequence ID" value="PQJ29595.1"/>
    <property type="molecule type" value="Genomic_DNA"/>
</dbReference>
<reference evidence="1 2" key="1">
    <citation type="submission" date="2016-12" db="EMBL/GenBank/DDBJ databases">
        <title>Study of bacterial adaptation to deep sea.</title>
        <authorList>
            <person name="Song J."/>
            <person name="Yoshizawa S."/>
            <person name="Kogure K."/>
        </authorList>
    </citation>
    <scope>NUCLEOTIDE SEQUENCE [LARGE SCALE GENOMIC DNA]</scope>
    <source>
        <strain evidence="1 2">SAORIC-165</strain>
    </source>
</reference>
<evidence type="ECO:0000313" key="2">
    <source>
        <dbReference type="Proteomes" id="UP000239907"/>
    </source>
</evidence>
<dbReference type="Proteomes" id="UP000239907">
    <property type="component" value="Unassembled WGS sequence"/>
</dbReference>
<evidence type="ECO:0000313" key="1">
    <source>
        <dbReference type="EMBL" id="PQJ29595.1"/>
    </source>
</evidence>
<dbReference type="OrthoDB" id="9941883at2"/>
<sequence>MANNNFLAFGSLALIGICSCSCSSLLGKANLGEVKEITYSVDHLATVISASYGKTYLLEGNVLARYSDFDVARIHSRVVKDDHLEMTPASYDTFEVRDRTGRVHSTLQLTPENQGDLLRFRVNDRNYFISGDTPSSSIRINLPAHHVAEHHVTPH</sequence>
<gene>
    <name evidence="1" type="ORF">BSZ32_14590</name>
</gene>
<dbReference type="RefSeq" id="WP_105044102.1">
    <property type="nucleotide sequence ID" value="NZ_MQWA01000001.1"/>
</dbReference>
<accession>A0A2S7U3J4</accession>
<keyword evidence="2" id="KW-1185">Reference proteome</keyword>
<dbReference type="AlphaFoldDB" id="A0A2S7U3J4"/>